<comment type="caution">
    <text evidence="1">The sequence shown here is derived from an EMBL/GenBank/DDBJ whole genome shotgun (WGS) entry which is preliminary data.</text>
</comment>
<reference evidence="1 2" key="1">
    <citation type="journal article" date="2019" name="Sci. Rep.">
        <title>Orb-weaving spider Araneus ventricosus genome elucidates the spidroin gene catalogue.</title>
        <authorList>
            <person name="Kono N."/>
            <person name="Nakamura H."/>
            <person name="Ohtoshi R."/>
            <person name="Moran D.A.P."/>
            <person name="Shinohara A."/>
            <person name="Yoshida Y."/>
            <person name="Fujiwara M."/>
            <person name="Mori M."/>
            <person name="Tomita M."/>
            <person name="Arakawa K."/>
        </authorList>
    </citation>
    <scope>NUCLEOTIDE SEQUENCE [LARGE SCALE GENOMIC DNA]</scope>
</reference>
<accession>A0A4Y2F9T1</accession>
<proteinExistence type="predicted"/>
<evidence type="ECO:0000313" key="1">
    <source>
        <dbReference type="EMBL" id="GBM37398.1"/>
    </source>
</evidence>
<protein>
    <submittedName>
        <fullName evidence="1">Uncharacterized protein</fullName>
    </submittedName>
</protein>
<dbReference type="AlphaFoldDB" id="A0A4Y2F9T1"/>
<keyword evidence="2" id="KW-1185">Reference proteome</keyword>
<name>A0A4Y2F9T1_ARAVE</name>
<sequence>MLSACDSRQKRLGPVQETLKEICEIREFAPTAQASTRSASSAVLFTLSCMKNRKFSISRFSNNLKGSNLIEYSKIVALSNFGPNMPICCQP</sequence>
<dbReference type="EMBL" id="BGPR01173008">
    <property type="protein sequence ID" value="GBM37398.1"/>
    <property type="molecule type" value="Genomic_DNA"/>
</dbReference>
<organism evidence="1 2">
    <name type="scientific">Araneus ventricosus</name>
    <name type="common">Orbweaver spider</name>
    <name type="synonym">Epeira ventricosa</name>
    <dbReference type="NCBI Taxonomy" id="182803"/>
    <lineage>
        <taxon>Eukaryota</taxon>
        <taxon>Metazoa</taxon>
        <taxon>Ecdysozoa</taxon>
        <taxon>Arthropoda</taxon>
        <taxon>Chelicerata</taxon>
        <taxon>Arachnida</taxon>
        <taxon>Araneae</taxon>
        <taxon>Araneomorphae</taxon>
        <taxon>Entelegynae</taxon>
        <taxon>Araneoidea</taxon>
        <taxon>Araneidae</taxon>
        <taxon>Araneus</taxon>
    </lineage>
</organism>
<evidence type="ECO:0000313" key="2">
    <source>
        <dbReference type="Proteomes" id="UP000499080"/>
    </source>
</evidence>
<gene>
    <name evidence="1" type="ORF">AVEN_266879_1</name>
</gene>
<dbReference type="Proteomes" id="UP000499080">
    <property type="component" value="Unassembled WGS sequence"/>
</dbReference>